<dbReference type="SUPFAM" id="SSF53383">
    <property type="entry name" value="PLP-dependent transferases"/>
    <property type="match status" value="1"/>
</dbReference>
<dbReference type="Pfam" id="PF00202">
    <property type="entry name" value="Aminotran_3"/>
    <property type="match status" value="1"/>
</dbReference>
<dbReference type="GeneID" id="56589705"/>
<dbReference type="InterPro" id="IPR004632">
    <property type="entry name" value="4NH2But_aminotransferase_bac"/>
</dbReference>
<evidence type="ECO:0000256" key="1">
    <source>
        <dbReference type="ARBA" id="ARBA00001933"/>
    </source>
</evidence>
<accession>A0A157SPL7</accession>
<keyword evidence="5 6" id="KW-0663">Pyridoxal phosphate</keyword>
<evidence type="ECO:0000256" key="2">
    <source>
        <dbReference type="ARBA" id="ARBA00008954"/>
    </source>
</evidence>
<dbReference type="OrthoDB" id="3398487at2"/>
<gene>
    <name evidence="7" type="primary">goaG1</name>
    <name evidence="7" type="ORF">SAMEA3906487_03047</name>
</gene>
<dbReference type="EC" id="2.6.1.19" evidence="7"/>
<dbReference type="KEGG" id="btrm:SAMEA390648703047"/>
<keyword evidence="4 7" id="KW-0808">Transferase</keyword>
<dbReference type="InterPro" id="IPR049704">
    <property type="entry name" value="Aminotrans_3_PPA_site"/>
</dbReference>
<dbReference type="PANTHER" id="PTHR11986:SF58">
    <property type="entry name" value="LEUCINE_METHIONINE RACEMASE"/>
    <property type="match status" value="1"/>
</dbReference>
<evidence type="ECO:0000256" key="6">
    <source>
        <dbReference type="RuleBase" id="RU003560"/>
    </source>
</evidence>
<protein>
    <submittedName>
        <fullName evidence="7">4-aminobutyrate aminotransferase</fullName>
        <ecNumber evidence="7">2.6.1.19</ecNumber>
    </submittedName>
</protein>
<dbReference type="PANTHER" id="PTHR11986">
    <property type="entry name" value="AMINOTRANSFERASE CLASS III"/>
    <property type="match status" value="1"/>
</dbReference>
<comment type="cofactor">
    <cofactor evidence="1">
        <name>pyridoxal 5'-phosphate</name>
        <dbReference type="ChEBI" id="CHEBI:597326"/>
    </cofactor>
</comment>
<dbReference type="GO" id="GO:0009448">
    <property type="term" value="P:gamma-aminobutyric acid metabolic process"/>
    <property type="evidence" value="ECO:0007669"/>
    <property type="project" value="InterPro"/>
</dbReference>
<dbReference type="InterPro" id="IPR050103">
    <property type="entry name" value="Class-III_PLP-dep_AT"/>
</dbReference>
<name>A0A157SPL7_9BORD</name>
<dbReference type="Gene3D" id="3.90.1150.10">
    <property type="entry name" value="Aspartate Aminotransferase, domain 1"/>
    <property type="match status" value="1"/>
</dbReference>
<dbReference type="PATRIC" id="fig|123899.6.peg.3041"/>
<dbReference type="GO" id="GO:0030170">
    <property type="term" value="F:pyridoxal phosphate binding"/>
    <property type="evidence" value="ECO:0007669"/>
    <property type="project" value="InterPro"/>
</dbReference>
<evidence type="ECO:0000256" key="4">
    <source>
        <dbReference type="ARBA" id="ARBA00022679"/>
    </source>
</evidence>
<evidence type="ECO:0000313" key="7">
    <source>
        <dbReference type="EMBL" id="SAI72103.1"/>
    </source>
</evidence>
<reference evidence="7 8" key="1">
    <citation type="submission" date="2016-04" db="EMBL/GenBank/DDBJ databases">
        <authorList>
            <consortium name="Pathogen Informatics"/>
        </authorList>
    </citation>
    <scope>NUCLEOTIDE SEQUENCE [LARGE SCALE GENOMIC DNA]</scope>
    <source>
        <strain evidence="7 8">H044680328</strain>
    </source>
</reference>
<dbReference type="GO" id="GO:0042802">
    <property type="term" value="F:identical protein binding"/>
    <property type="evidence" value="ECO:0007669"/>
    <property type="project" value="TreeGrafter"/>
</dbReference>
<proteinExistence type="inferred from homology"/>
<dbReference type="InterPro" id="IPR015421">
    <property type="entry name" value="PyrdxlP-dep_Trfase_major"/>
</dbReference>
<keyword evidence="3 7" id="KW-0032">Aminotransferase</keyword>
<dbReference type="PIRSF" id="PIRSF000521">
    <property type="entry name" value="Transaminase_4ab_Lys_Orn"/>
    <property type="match status" value="1"/>
</dbReference>
<organism evidence="7 8">
    <name type="scientific">Bordetella trematum</name>
    <dbReference type="NCBI Taxonomy" id="123899"/>
    <lineage>
        <taxon>Bacteria</taxon>
        <taxon>Pseudomonadati</taxon>
        <taxon>Pseudomonadota</taxon>
        <taxon>Betaproteobacteria</taxon>
        <taxon>Burkholderiales</taxon>
        <taxon>Alcaligenaceae</taxon>
        <taxon>Bordetella</taxon>
    </lineage>
</organism>
<evidence type="ECO:0000313" key="8">
    <source>
        <dbReference type="Proteomes" id="UP000076825"/>
    </source>
</evidence>
<dbReference type="GO" id="GO:0034386">
    <property type="term" value="F:4-aminobutyrate:2-oxoglutarate transaminase activity"/>
    <property type="evidence" value="ECO:0007669"/>
    <property type="project" value="UniProtKB-EC"/>
</dbReference>
<comment type="similarity">
    <text evidence="2 6">Belongs to the class-III pyridoxal-phosphate-dependent aminotransferase family.</text>
</comment>
<dbReference type="EMBL" id="LT546645">
    <property type="protein sequence ID" value="SAI72103.1"/>
    <property type="molecule type" value="Genomic_DNA"/>
</dbReference>
<dbReference type="RefSeq" id="WP_033534657.1">
    <property type="nucleotide sequence ID" value="NZ_CP016340.1"/>
</dbReference>
<dbReference type="InterPro" id="IPR015424">
    <property type="entry name" value="PyrdxlP-dep_Trfase"/>
</dbReference>
<dbReference type="InterPro" id="IPR015422">
    <property type="entry name" value="PyrdxlP-dep_Trfase_small"/>
</dbReference>
<dbReference type="Gene3D" id="3.40.640.10">
    <property type="entry name" value="Type I PLP-dependent aspartate aminotransferase-like (Major domain)"/>
    <property type="match status" value="1"/>
</dbReference>
<evidence type="ECO:0000256" key="3">
    <source>
        <dbReference type="ARBA" id="ARBA00022576"/>
    </source>
</evidence>
<dbReference type="AlphaFoldDB" id="A0A157SPL7"/>
<sequence length="431" mass="45843">MTSRPPVSPADWNARRAAATPRGVGVMCNFYADRAENGEIWDQEGRRYIDFAGGIAVLNTGHRHPRVEAAVKAQLGRFTHTAYQIVPYTSYIELAEQLNARVPGDFAKKTALFSTGAEAVENAVKIARAATRRPGVIAFGSAFHGRTLLGMALTGRVNPYKVGFGPFPGEIFHAPFPNALAGISSDDALAGLRTLFRHDIDPHSVAAILIEPVQGEGGFNICPPEFMRALRALCDDYGILLIADEVQTGFGRTGQLFAMEHYDVAADLTVMAKSLAGGFPLSAVCGRAELMDAPAPGGLGGTYAGHPLAVAAALQVLEVIDEEDLLARGRQLGDRLAGRLRELAAEIPELAEVRALGAMVAAEFTHPGSNTPSPEFARRVQSLALEQGLLLLTCGAEGNVIRFLFPLTIGDALMDEALDILGQALRGQPAP</sequence>
<evidence type="ECO:0000256" key="5">
    <source>
        <dbReference type="ARBA" id="ARBA00022898"/>
    </source>
</evidence>
<dbReference type="eggNOG" id="COG0160">
    <property type="taxonomic scope" value="Bacteria"/>
</dbReference>
<keyword evidence="8" id="KW-1185">Reference proteome</keyword>
<dbReference type="NCBIfam" id="TIGR00700">
    <property type="entry name" value="GABAtrnsam"/>
    <property type="match status" value="1"/>
</dbReference>
<dbReference type="FunFam" id="3.40.640.10:FF:000013">
    <property type="entry name" value="4-aminobutyrate aminotransferase"/>
    <property type="match status" value="1"/>
</dbReference>
<dbReference type="STRING" id="123899.SAMEA3906487_03047"/>
<dbReference type="InterPro" id="IPR005814">
    <property type="entry name" value="Aminotrans_3"/>
</dbReference>
<dbReference type="PROSITE" id="PS00600">
    <property type="entry name" value="AA_TRANSFER_CLASS_3"/>
    <property type="match status" value="1"/>
</dbReference>
<dbReference type="CDD" id="cd00610">
    <property type="entry name" value="OAT_like"/>
    <property type="match status" value="1"/>
</dbReference>
<dbReference type="Proteomes" id="UP000076825">
    <property type="component" value="Chromosome 1"/>
</dbReference>